<dbReference type="InterPro" id="IPR050294">
    <property type="entry name" value="RnfB_subfamily"/>
</dbReference>
<evidence type="ECO:0000256" key="4">
    <source>
        <dbReference type="ARBA" id="ARBA00023004"/>
    </source>
</evidence>
<dbReference type="GO" id="GO:0051539">
    <property type="term" value="F:4 iron, 4 sulfur cluster binding"/>
    <property type="evidence" value="ECO:0007669"/>
    <property type="project" value="UniProtKB-KW"/>
</dbReference>
<dbReference type="AlphaFoldDB" id="A0A6M2BUY4"/>
<dbReference type="Proteomes" id="UP000472676">
    <property type="component" value="Unassembled WGS sequence"/>
</dbReference>
<dbReference type="EMBL" id="JAAMOW010000007">
    <property type="protein sequence ID" value="NGY06045.1"/>
    <property type="molecule type" value="Genomic_DNA"/>
</dbReference>
<feature type="domain" description="4Fe-4S ferredoxin-type" evidence="7">
    <location>
        <begin position="673"/>
        <end position="705"/>
    </location>
</feature>
<feature type="domain" description="4Fe-4S ferredoxin-type" evidence="7">
    <location>
        <begin position="741"/>
        <end position="770"/>
    </location>
</feature>
<reference evidence="8 9" key="1">
    <citation type="journal article" date="2014" name="Int. J. Syst. Evol. Microbiol.">
        <title>Solimonas terrae sp. nov., isolated from soil.</title>
        <authorList>
            <person name="Kim S.J."/>
            <person name="Moon J.Y."/>
            <person name="Weon H.Y."/>
            <person name="Ahn J.H."/>
            <person name="Chen W.M."/>
            <person name="Kwon S.W."/>
        </authorList>
    </citation>
    <scope>NUCLEOTIDE SEQUENCE [LARGE SCALE GENOMIC DNA]</scope>
    <source>
        <strain evidence="8 9">KIS83-12</strain>
    </source>
</reference>
<dbReference type="Pfam" id="PF13738">
    <property type="entry name" value="Pyr_redox_3"/>
    <property type="match status" value="1"/>
</dbReference>
<comment type="caution">
    <text evidence="8">The sequence shown here is derived from an EMBL/GenBank/DDBJ whole genome shotgun (WGS) entry which is preliminary data.</text>
</comment>
<dbReference type="InterPro" id="IPR018490">
    <property type="entry name" value="cNMP-bd_dom_sf"/>
</dbReference>
<dbReference type="PROSITE" id="PS50042">
    <property type="entry name" value="CNMP_BINDING_3"/>
    <property type="match status" value="2"/>
</dbReference>
<evidence type="ECO:0000256" key="5">
    <source>
        <dbReference type="ARBA" id="ARBA00023014"/>
    </source>
</evidence>
<dbReference type="SUPFAM" id="SSF51905">
    <property type="entry name" value="FAD/NAD(P)-binding domain"/>
    <property type="match status" value="1"/>
</dbReference>
<dbReference type="SUPFAM" id="SSF51206">
    <property type="entry name" value="cAMP-binding domain-like"/>
    <property type="match status" value="2"/>
</dbReference>
<dbReference type="PROSITE" id="PS51379">
    <property type="entry name" value="4FE4S_FER_2"/>
    <property type="match status" value="2"/>
</dbReference>
<protein>
    <submittedName>
        <fullName evidence="8">Cyclic nucleotide-binding domain-containing protein</fullName>
    </submittedName>
</protein>
<evidence type="ECO:0000256" key="1">
    <source>
        <dbReference type="ARBA" id="ARBA00022485"/>
    </source>
</evidence>
<dbReference type="PANTHER" id="PTHR42859:SF17">
    <property type="entry name" value="ELECTRON TRANSPORT PROTEIN HYDN-RELATED"/>
    <property type="match status" value="1"/>
</dbReference>
<dbReference type="InterPro" id="IPR017896">
    <property type="entry name" value="4Fe4S_Fe-S-bd"/>
</dbReference>
<evidence type="ECO:0000313" key="9">
    <source>
        <dbReference type="Proteomes" id="UP000472676"/>
    </source>
</evidence>
<dbReference type="SMART" id="SM00100">
    <property type="entry name" value="cNMP"/>
    <property type="match status" value="2"/>
</dbReference>
<dbReference type="GO" id="GO:0046872">
    <property type="term" value="F:metal ion binding"/>
    <property type="evidence" value="ECO:0007669"/>
    <property type="project" value="UniProtKB-KW"/>
</dbReference>
<dbReference type="Gene3D" id="3.30.70.20">
    <property type="match status" value="2"/>
</dbReference>
<dbReference type="PRINTS" id="PR00469">
    <property type="entry name" value="PNDRDTASEII"/>
</dbReference>
<dbReference type="InterPro" id="IPR014710">
    <property type="entry name" value="RmlC-like_jellyroll"/>
</dbReference>
<evidence type="ECO:0000256" key="3">
    <source>
        <dbReference type="ARBA" id="ARBA00022737"/>
    </source>
</evidence>
<accession>A0A6M2BUY4</accession>
<feature type="domain" description="Cyclic nucleotide-binding" evidence="6">
    <location>
        <begin position="524"/>
        <end position="643"/>
    </location>
</feature>
<keyword evidence="9" id="KW-1185">Reference proteome</keyword>
<dbReference type="CDD" id="cd16367">
    <property type="entry name" value="DMSOR_beta_like"/>
    <property type="match status" value="1"/>
</dbReference>
<proteinExistence type="predicted"/>
<dbReference type="InterPro" id="IPR000595">
    <property type="entry name" value="cNMP-bd_dom"/>
</dbReference>
<dbReference type="CDD" id="cd00038">
    <property type="entry name" value="CAP_ED"/>
    <property type="match status" value="2"/>
</dbReference>
<organism evidence="8 9">
    <name type="scientific">Solimonas terrae</name>
    <dbReference type="NCBI Taxonomy" id="1396819"/>
    <lineage>
        <taxon>Bacteria</taxon>
        <taxon>Pseudomonadati</taxon>
        <taxon>Pseudomonadota</taxon>
        <taxon>Gammaproteobacteria</taxon>
        <taxon>Nevskiales</taxon>
        <taxon>Nevskiaceae</taxon>
        <taxon>Solimonas</taxon>
    </lineage>
</organism>
<sequence length="845" mass="91171">MATGECDVRHRFQVPRPSRPEAKTASVRIDWDRAVSVAGQGVSVGGNAVKVAIVGSGPAGLAAAARAAATKVSHLLLEAEPHLSNTIHRYQKGKHVMAEPDVLPLRADLPFGAGKREQILSAWADGVRDHGVSVRHQATVTAIAGRRGDFRISLSNGETIGAEFVVLAIGLQGNLRKLGCPGEDLAWVQYQLDDPDEYRGETIVVIGAGDAAIENALALASQNKVYIVNRRDEFDRAKPANNTAILKAIEDGRVQCFYDSGVDSVTDAGKGRGGVLKLSSAKGEVELKCNRVIARLGAVPPRKFVEACGVVFPSQDPNSVPAVSPQYESNVEGLYIIGALAGFPLIKQAMNQGYEVIEFIEGRAVEPADAPLLRAKFAGVSQWASDPEAALASIRRRAPVLTPLTPLQLREFLLDSEIRTPKPGDVIFRLNDYTDSFYSVVNGEVEIEIDAEHPERRLKLGQGEFFGEMSLISGRRRSATVYAGRACVLVETPRRSMNKLINSVSAVKRVIDEAFLKRALRARLTPDLTDEDIEQFTASATLVSFKASEILFNEGDPGDALYLIRRGSVMVSRQIGGREVVLAYVAAGQYVGEMALISRERRSASVRAAVAVDAIRLDGELVQAVMARRTGLREDLRAVYKDRVTQNVEGQQDSAHSGVVSFLMSQGLGEATDVLLIDESLCIRCDQCERACADTHGNVGRLDREAGPTFGDLHVPTSCRHCEHPHCMKDCPPDAIHRAPGGEVYISDACIGCGNCQRNCPYGVIQMGAESQTSPSLWRWMMFGGDEPGRWTPPKTKSGDAPAKKAAKCDMCKDQSGGPACVRACPTGAALRVDPASFLQLAREG</sequence>
<dbReference type="InterPro" id="IPR017900">
    <property type="entry name" value="4Fe4S_Fe_S_CS"/>
</dbReference>
<dbReference type="PROSITE" id="PS00198">
    <property type="entry name" value="4FE4S_FER_1"/>
    <property type="match status" value="1"/>
</dbReference>
<keyword evidence="3" id="KW-0677">Repeat</keyword>
<dbReference type="PRINTS" id="PR00368">
    <property type="entry name" value="FADPNR"/>
</dbReference>
<dbReference type="Gene3D" id="2.60.120.10">
    <property type="entry name" value="Jelly Rolls"/>
    <property type="match status" value="2"/>
</dbReference>
<keyword evidence="1" id="KW-0004">4Fe-4S</keyword>
<dbReference type="Pfam" id="PF13247">
    <property type="entry name" value="Fer4_11"/>
    <property type="match status" value="1"/>
</dbReference>
<keyword evidence="2" id="KW-0479">Metal-binding</keyword>
<dbReference type="InterPro" id="IPR036188">
    <property type="entry name" value="FAD/NAD-bd_sf"/>
</dbReference>
<evidence type="ECO:0000259" key="6">
    <source>
        <dbReference type="PROSITE" id="PS50042"/>
    </source>
</evidence>
<name>A0A6M2BUY4_9GAMM</name>
<gene>
    <name evidence="8" type="ORF">G7Y85_14820</name>
</gene>
<evidence type="ECO:0000259" key="7">
    <source>
        <dbReference type="PROSITE" id="PS51379"/>
    </source>
</evidence>
<evidence type="ECO:0000313" key="8">
    <source>
        <dbReference type="EMBL" id="NGY06045.1"/>
    </source>
</evidence>
<feature type="domain" description="Cyclic nucleotide-binding" evidence="6">
    <location>
        <begin position="400"/>
        <end position="518"/>
    </location>
</feature>
<dbReference type="Gene3D" id="3.50.50.60">
    <property type="entry name" value="FAD/NAD(P)-binding domain"/>
    <property type="match status" value="2"/>
</dbReference>
<dbReference type="PANTHER" id="PTHR42859">
    <property type="entry name" value="OXIDOREDUCTASE"/>
    <property type="match status" value="1"/>
</dbReference>
<keyword evidence="5" id="KW-0411">Iron-sulfur</keyword>
<keyword evidence="4" id="KW-0408">Iron</keyword>
<evidence type="ECO:0000256" key="2">
    <source>
        <dbReference type="ARBA" id="ARBA00022723"/>
    </source>
</evidence>
<dbReference type="InterPro" id="IPR018488">
    <property type="entry name" value="cNMP-bd_CS"/>
</dbReference>
<dbReference type="SUPFAM" id="SSF54862">
    <property type="entry name" value="4Fe-4S ferredoxins"/>
    <property type="match status" value="1"/>
</dbReference>
<dbReference type="Pfam" id="PF00027">
    <property type="entry name" value="cNMP_binding"/>
    <property type="match status" value="2"/>
</dbReference>
<dbReference type="PROSITE" id="PS00889">
    <property type="entry name" value="CNMP_BINDING_2"/>
    <property type="match status" value="2"/>
</dbReference>